<comment type="subcellular location">
    <subcellularLocation>
        <location evidence="1">Endomembrane system</location>
    </subcellularLocation>
</comment>
<dbReference type="Proteomes" id="UP000242188">
    <property type="component" value="Unassembled WGS sequence"/>
</dbReference>
<name>A0A210QRD8_MIZYE</name>
<dbReference type="GO" id="GO:0005737">
    <property type="term" value="C:cytoplasm"/>
    <property type="evidence" value="ECO:0007669"/>
    <property type="project" value="TreeGrafter"/>
</dbReference>
<feature type="domain" description="Gasdermin pore forming" evidence="4">
    <location>
        <begin position="1"/>
        <end position="251"/>
    </location>
</feature>
<protein>
    <submittedName>
        <fullName evidence="5">Non-syndromic hearing impairment protein 5</fullName>
    </submittedName>
</protein>
<dbReference type="PANTHER" id="PTHR15207">
    <property type="entry name" value="NONSYNDROMIC HEARING IMPAIRMENT PROTEIN"/>
    <property type="match status" value="1"/>
</dbReference>
<dbReference type="PANTHER" id="PTHR15207:SF3">
    <property type="entry name" value="DEAFNESS, AUTOSOMAL DOMINANT 5-RELATED"/>
    <property type="match status" value="1"/>
</dbReference>
<dbReference type="EMBL" id="NEDP02002292">
    <property type="protein sequence ID" value="OWF51316.1"/>
    <property type="molecule type" value="Genomic_DNA"/>
</dbReference>
<dbReference type="Pfam" id="PF04598">
    <property type="entry name" value="Gasdermin"/>
    <property type="match status" value="1"/>
</dbReference>
<dbReference type="GO" id="GO:0012505">
    <property type="term" value="C:endomembrane system"/>
    <property type="evidence" value="ECO:0007669"/>
    <property type="project" value="UniProtKB-SubCell"/>
</dbReference>
<dbReference type="InterPro" id="IPR042377">
    <property type="entry name" value="GSDME"/>
</dbReference>
<evidence type="ECO:0000256" key="1">
    <source>
        <dbReference type="ARBA" id="ARBA00004308"/>
    </source>
</evidence>
<dbReference type="InterPro" id="IPR040460">
    <property type="entry name" value="Gasdermin_pore"/>
</dbReference>
<reference evidence="5 6" key="1">
    <citation type="journal article" date="2017" name="Nat. Ecol. Evol.">
        <title>Scallop genome provides insights into evolution of bilaterian karyotype and development.</title>
        <authorList>
            <person name="Wang S."/>
            <person name="Zhang J."/>
            <person name="Jiao W."/>
            <person name="Li J."/>
            <person name="Xun X."/>
            <person name="Sun Y."/>
            <person name="Guo X."/>
            <person name="Huan P."/>
            <person name="Dong B."/>
            <person name="Zhang L."/>
            <person name="Hu X."/>
            <person name="Sun X."/>
            <person name="Wang J."/>
            <person name="Zhao C."/>
            <person name="Wang Y."/>
            <person name="Wang D."/>
            <person name="Huang X."/>
            <person name="Wang R."/>
            <person name="Lv J."/>
            <person name="Li Y."/>
            <person name="Zhang Z."/>
            <person name="Liu B."/>
            <person name="Lu W."/>
            <person name="Hui Y."/>
            <person name="Liang J."/>
            <person name="Zhou Z."/>
            <person name="Hou R."/>
            <person name="Li X."/>
            <person name="Liu Y."/>
            <person name="Li H."/>
            <person name="Ning X."/>
            <person name="Lin Y."/>
            <person name="Zhao L."/>
            <person name="Xing Q."/>
            <person name="Dou J."/>
            <person name="Li Y."/>
            <person name="Mao J."/>
            <person name="Guo H."/>
            <person name="Dou H."/>
            <person name="Li T."/>
            <person name="Mu C."/>
            <person name="Jiang W."/>
            <person name="Fu Q."/>
            <person name="Fu X."/>
            <person name="Miao Y."/>
            <person name="Liu J."/>
            <person name="Yu Q."/>
            <person name="Li R."/>
            <person name="Liao H."/>
            <person name="Li X."/>
            <person name="Kong Y."/>
            <person name="Jiang Z."/>
            <person name="Chourrout D."/>
            <person name="Li R."/>
            <person name="Bao Z."/>
        </authorList>
    </citation>
    <scope>NUCLEOTIDE SEQUENCE [LARGE SCALE GENOMIC DNA]</scope>
    <source>
        <strain evidence="5 6">PY_sf001</strain>
    </source>
</reference>
<organism evidence="5 6">
    <name type="scientific">Mizuhopecten yessoensis</name>
    <name type="common">Japanese scallop</name>
    <name type="synonym">Patinopecten yessoensis</name>
    <dbReference type="NCBI Taxonomy" id="6573"/>
    <lineage>
        <taxon>Eukaryota</taxon>
        <taxon>Metazoa</taxon>
        <taxon>Spiralia</taxon>
        <taxon>Lophotrochozoa</taxon>
        <taxon>Mollusca</taxon>
        <taxon>Bivalvia</taxon>
        <taxon>Autobranchia</taxon>
        <taxon>Pteriomorphia</taxon>
        <taxon>Pectinida</taxon>
        <taxon>Pectinoidea</taxon>
        <taxon>Pectinidae</taxon>
        <taxon>Mizuhopecten</taxon>
    </lineage>
</organism>
<dbReference type="OrthoDB" id="6283708at2759"/>
<evidence type="ECO:0000256" key="2">
    <source>
        <dbReference type="ARBA" id="ARBA00009279"/>
    </source>
</evidence>
<proteinExistence type="inferred from homology"/>
<accession>A0A210QRD8</accession>
<sequence length="592" mass="65685">MFRATAEKFTKSVASNGDTFIPVMSIASAKDLKLLQIVVKEIKRHCIFFKKVKYKPYNYELSDVLLNSHVPMRVDEDTQEGFCKWHRTIELSLSGKFGVAILEELADVTLSSSDTVNIEANLGQLNLVELDSASLEQELIKRRIDLSHVLIKQIRFQRKRVLCVVQSIVKLAQDAEVKRTDKIDIGGGINTRVPDGIVSSVNVHGSLRDNTVRDIGLLKGQPIAYKVWELQVDKYGGGIVPCITEDIPGGFMNKEDIIGRPPIPASTIDVSNTGGGLETDGAGAGISESGPVDSPDKVSRILHPLLSMPEIQKEKINDLLFHASTEDFEKLDILFDQVEDGFRDPNTEDKPSFHGISDLKFKDQDICCNFLTLAGFELKEDENKMTSPAACTPAFEACCHLMEAMTDLPEDVMSLVRGCKSSLCSTLLHVIEEFLKGMPMVEFTQHVEELARDPVGMGLLNTLNIKVDMERKNPLIARDSRLAECVDELYWWFVITYIDIILSDITLSDITLSDIILSDITLSDIIHSDITLSDIILSDITLSDIIHSDITLSDITLSGITLSDITISNIILIDIILSDILTSHLMTSHIEI</sequence>
<evidence type="ECO:0000259" key="4">
    <source>
        <dbReference type="Pfam" id="PF04598"/>
    </source>
</evidence>
<dbReference type="AlphaFoldDB" id="A0A210QRD8"/>
<dbReference type="GO" id="GO:0012501">
    <property type="term" value="P:programmed cell death"/>
    <property type="evidence" value="ECO:0007669"/>
    <property type="project" value="InterPro"/>
</dbReference>
<comment type="caution">
    <text evidence="5">The sequence shown here is derived from an EMBL/GenBank/DDBJ whole genome shotgun (WGS) entry which is preliminary data.</text>
</comment>
<evidence type="ECO:0000313" key="6">
    <source>
        <dbReference type="Proteomes" id="UP000242188"/>
    </source>
</evidence>
<keyword evidence="3" id="KW-0472">Membrane</keyword>
<dbReference type="Gene3D" id="2.160.20.80">
    <property type="entry name" value="E3 ubiquitin-protein ligase SopA"/>
    <property type="match status" value="1"/>
</dbReference>
<evidence type="ECO:0000256" key="3">
    <source>
        <dbReference type="ARBA" id="ARBA00023136"/>
    </source>
</evidence>
<evidence type="ECO:0000313" key="5">
    <source>
        <dbReference type="EMBL" id="OWF51316.1"/>
    </source>
</evidence>
<keyword evidence="6" id="KW-1185">Reference proteome</keyword>
<comment type="similarity">
    <text evidence="2">Belongs to the gasdermin family.</text>
</comment>
<dbReference type="SUPFAM" id="SSF141571">
    <property type="entry name" value="Pentapeptide repeat-like"/>
    <property type="match status" value="1"/>
</dbReference>
<gene>
    <name evidence="5" type="ORF">KP79_PYT24669</name>
</gene>